<protein>
    <submittedName>
        <fullName evidence="2">Uncharacterized protein</fullName>
    </submittedName>
</protein>
<proteinExistence type="predicted"/>
<dbReference type="Proteomes" id="UP001219525">
    <property type="component" value="Unassembled WGS sequence"/>
</dbReference>
<keyword evidence="3" id="KW-1185">Reference proteome</keyword>
<sequence>MEGLQGDTFAKRYSKTENHHTFQDMNSIKLGAVGDSDVGKTLILVSYTTGKFPEYRPAFSTLPRYVAWSRQEDKPIPVVSYQEMSIHPTSTPNEQQRREFERGRHSTGSDVVRRAHGNPSTRIPVRGCIRISTCVTPPVRGRPRRRAASPSSTSTPATTHGGDELKARPVGAWLVVVVLWKPKGSGERTRPRSIESKMRAKRSGEEE</sequence>
<feature type="region of interest" description="Disordered" evidence="1">
    <location>
        <begin position="135"/>
        <end position="165"/>
    </location>
</feature>
<feature type="compositionally biased region" description="Low complexity" evidence="1">
    <location>
        <begin position="148"/>
        <end position="159"/>
    </location>
</feature>
<dbReference type="InterPro" id="IPR027417">
    <property type="entry name" value="P-loop_NTPase"/>
</dbReference>
<dbReference type="SUPFAM" id="SSF52540">
    <property type="entry name" value="P-loop containing nucleoside triphosphate hydrolases"/>
    <property type="match status" value="1"/>
</dbReference>
<evidence type="ECO:0000256" key="1">
    <source>
        <dbReference type="SAM" id="MobiDB-lite"/>
    </source>
</evidence>
<dbReference type="AlphaFoldDB" id="A0AAD6YGA5"/>
<comment type="caution">
    <text evidence="2">The sequence shown here is derived from an EMBL/GenBank/DDBJ whole genome shotgun (WGS) entry which is preliminary data.</text>
</comment>
<accession>A0AAD6YGA5</accession>
<dbReference type="Gene3D" id="3.40.50.300">
    <property type="entry name" value="P-loop containing nucleotide triphosphate hydrolases"/>
    <property type="match status" value="1"/>
</dbReference>
<evidence type="ECO:0000313" key="3">
    <source>
        <dbReference type="Proteomes" id="UP001219525"/>
    </source>
</evidence>
<reference evidence="2" key="1">
    <citation type="submission" date="2023-03" db="EMBL/GenBank/DDBJ databases">
        <title>Massive genome expansion in bonnet fungi (Mycena s.s.) driven by repeated elements and novel gene families across ecological guilds.</title>
        <authorList>
            <consortium name="Lawrence Berkeley National Laboratory"/>
            <person name="Harder C.B."/>
            <person name="Miyauchi S."/>
            <person name="Viragh M."/>
            <person name="Kuo A."/>
            <person name="Thoen E."/>
            <person name="Andreopoulos B."/>
            <person name="Lu D."/>
            <person name="Skrede I."/>
            <person name="Drula E."/>
            <person name="Henrissat B."/>
            <person name="Morin E."/>
            <person name="Kohler A."/>
            <person name="Barry K."/>
            <person name="LaButti K."/>
            <person name="Morin E."/>
            <person name="Salamov A."/>
            <person name="Lipzen A."/>
            <person name="Mereny Z."/>
            <person name="Hegedus B."/>
            <person name="Baldrian P."/>
            <person name="Stursova M."/>
            <person name="Weitz H."/>
            <person name="Taylor A."/>
            <person name="Grigoriev I.V."/>
            <person name="Nagy L.G."/>
            <person name="Martin F."/>
            <person name="Kauserud H."/>
        </authorList>
    </citation>
    <scope>NUCLEOTIDE SEQUENCE</scope>
    <source>
        <strain evidence="2">9144</strain>
    </source>
</reference>
<evidence type="ECO:0000313" key="2">
    <source>
        <dbReference type="EMBL" id="KAJ7220076.1"/>
    </source>
</evidence>
<name>A0AAD6YGA5_9AGAR</name>
<dbReference type="EMBL" id="JARJCW010000010">
    <property type="protein sequence ID" value="KAJ7220076.1"/>
    <property type="molecule type" value="Genomic_DNA"/>
</dbReference>
<gene>
    <name evidence="2" type="ORF">GGX14DRAFT_585422</name>
</gene>
<feature type="compositionally biased region" description="Basic and acidic residues" evidence="1">
    <location>
        <begin position="95"/>
        <end position="104"/>
    </location>
</feature>
<feature type="region of interest" description="Disordered" evidence="1">
    <location>
        <begin position="184"/>
        <end position="207"/>
    </location>
</feature>
<feature type="region of interest" description="Disordered" evidence="1">
    <location>
        <begin position="87"/>
        <end position="123"/>
    </location>
</feature>
<organism evidence="2 3">
    <name type="scientific">Mycena pura</name>
    <dbReference type="NCBI Taxonomy" id="153505"/>
    <lineage>
        <taxon>Eukaryota</taxon>
        <taxon>Fungi</taxon>
        <taxon>Dikarya</taxon>
        <taxon>Basidiomycota</taxon>
        <taxon>Agaricomycotina</taxon>
        <taxon>Agaricomycetes</taxon>
        <taxon>Agaricomycetidae</taxon>
        <taxon>Agaricales</taxon>
        <taxon>Marasmiineae</taxon>
        <taxon>Mycenaceae</taxon>
        <taxon>Mycena</taxon>
    </lineage>
</organism>